<dbReference type="Proteomes" id="UP000595858">
    <property type="component" value="Chromosome"/>
</dbReference>
<feature type="coiled-coil region" evidence="1">
    <location>
        <begin position="4"/>
        <end position="66"/>
    </location>
</feature>
<sequence length="212" mass="24722">MTSKHRELNELDELELLIAKTVEEVAEVGESGEFDESEEIDDSEDLDEVLKARRKANIQYQNARKKKLKKLGEHQIQIRLDEENFQRLCDLCEMLGYRKPKKGMYNLVETYSAIFKYLLRTSEENFEYIPSTQRSTKILSTYKYVDHLRNEQQLPKDIIISELHKKNAKIPVRKAVKEGANKQVISSQADSLIKISRIWADFFPANTSNQPI</sequence>
<evidence type="ECO:0000313" key="2">
    <source>
        <dbReference type="EMBL" id="BCL40577.1"/>
    </source>
</evidence>
<organism evidence="2 3">
    <name type="scientific">Enterobacter roggenkampii</name>
    <dbReference type="NCBI Taxonomy" id="1812935"/>
    <lineage>
        <taxon>Bacteria</taxon>
        <taxon>Pseudomonadati</taxon>
        <taxon>Pseudomonadota</taxon>
        <taxon>Gammaproteobacteria</taxon>
        <taxon>Enterobacterales</taxon>
        <taxon>Enterobacteriaceae</taxon>
        <taxon>Enterobacter</taxon>
        <taxon>Enterobacter cloacae complex</taxon>
    </lineage>
</organism>
<keyword evidence="1" id="KW-0175">Coiled coil</keyword>
<protein>
    <submittedName>
        <fullName evidence="2">Uncharacterized protein</fullName>
    </submittedName>
</protein>
<gene>
    <name evidence="2" type="ORF">OIPHN260_00790</name>
</gene>
<accession>A0AAU9B6P9</accession>
<dbReference type="AlphaFoldDB" id="A0AAU9B6P9"/>
<evidence type="ECO:0000256" key="1">
    <source>
        <dbReference type="SAM" id="Coils"/>
    </source>
</evidence>
<reference evidence="2" key="1">
    <citation type="journal article" date="2020" name="J Glob Antimicrob Resist">
        <title>Genomic characterization of clinical Enterobacter roggenkampii co-harboring blaIMP-1- and blaGES-5-encoding IncP6 and mcr-9-encoding IncHI2 plasmids isolated in Japan.</title>
        <authorList>
            <person name="Umeda K."/>
            <person name="Nakamura H."/>
            <person name="Fukuda A."/>
            <person name="Matsumoto Y."/>
            <person name="Motooka D."/>
            <person name="Nakamura S."/>
            <person name="Yasui Y."/>
            <person name="Yoshida H."/>
            <person name="Kawahara R."/>
        </authorList>
    </citation>
    <scope>NUCLEOTIDE SEQUENCE</scope>
    <source>
        <strain evidence="2">OIPH-N260</strain>
    </source>
</reference>
<name>A0AAU9B6P9_9ENTR</name>
<evidence type="ECO:0000313" key="3">
    <source>
        <dbReference type="Proteomes" id="UP000595858"/>
    </source>
</evidence>
<proteinExistence type="predicted"/>
<dbReference type="EMBL" id="AP023447">
    <property type="protein sequence ID" value="BCL40577.1"/>
    <property type="molecule type" value="Genomic_DNA"/>
</dbReference>